<evidence type="ECO:0000256" key="1">
    <source>
        <dbReference type="HAMAP-Rule" id="MF_00302"/>
    </source>
</evidence>
<comment type="function">
    <text evidence="1">Involved in the modulation of the specificity of the ClpAP-mediated ATP-dependent protein degradation.</text>
</comment>
<dbReference type="KEGG" id="crw:CROST_024190"/>
<name>A0A1S8MBA3_9CLOT</name>
<comment type="subunit">
    <text evidence="1">Binds to the N-terminal domain of the chaperone ClpA.</text>
</comment>
<dbReference type="STRING" id="84029.CROST_25660"/>
<dbReference type="HAMAP" id="MF_00302">
    <property type="entry name" value="ClpS"/>
    <property type="match status" value="1"/>
</dbReference>
<evidence type="ECO:0000313" key="2">
    <source>
        <dbReference type="EMBL" id="URZ11702.1"/>
    </source>
</evidence>
<sequence length="99" mass="11240">MSLKTSLEENMKLKIKKPKMYKVILHNDDYTTMEFVIEVLIDVFNKVPANAVKITFDVHKHGIGIAGIYPYDIALTKINEVEKLASKNGYPLKLTMGEV</sequence>
<protein>
    <recommendedName>
        <fullName evidence="1">ATP-dependent Clp protease adapter protein ClpS</fullName>
    </recommendedName>
</protein>
<keyword evidence="2" id="KW-0378">Hydrolase</keyword>
<dbReference type="GO" id="GO:0030163">
    <property type="term" value="P:protein catabolic process"/>
    <property type="evidence" value="ECO:0007669"/>
    <property type="project" value="InterPro"/>
</dbReference>
<dbReference type="PANTHER" id="PTHR33473:SF19">
    <property type="entry name" value="ATP-DEPENDENT CLP PROTEASE ADAPTER PROTEIN CLPS"/>
    <property type="match status" value="1"/>
</dbReference>
<dbReference type="EMBL" id="CP096983">
    <property type="protein sequence ID" value="URZ11702.1"/>
    <property type="molecule type" value="Genomic_DNA"/>
</dbReference>
<proteinExistence type="inferred from homology"/>
<dbReference type="Pfam" id="PF02617">
    <property type="entry name" value="ClpS"/>
    <property type="match status" value="1"/>
</dbReference>
<dbReference type="Gene3D" id="3.30.1390.10">
    <property type="match status" value="1"/>
</dbReference>
<keyword evidence="2" id="KW-0645">Protease</keyword>
<dbReference type="PANTHER" id="PTHR33473">
    <property type="entry name" value="ATP-DEPENDENT CLP PROTEASE ADAPTER PROTEIN CLPS1, CHLOROPLASTIC"/>
    <property type="match status" value="1"/>
</dbReference>
<dbReference type="GO" id="GO:0008233">
    <property type="term" value="F:peptidase activity"/>
    <property type="evidence" value="ECO:0007669"/>
    <property type="project" value="UniProtKB-KW"/>
</dbReference>
<organism evidence="2 3">
    <name type="scientific">Clostridium felsineum</name>
    <dbReference type="NCBI Taxonomy" id="36839"/>
    <lineage>
        <taxon>Bacteria</taxon>
        <taxon>Bacillati</taxon>
        <taxon>Bacillota</taxon>
        <taxon>Clostridia</taxon>
        <taxon>Eubacteriales</taxon>
        <taxon>Clostridiaceae</taxon>
        <taxon>Clostridium</taxon>
    </lineage>
</organism>
<dbReference type="SUPFAM" id="SSF54736">
    <property type="entry name" value="ClpS-like"/>
    <property type="match status" value="1"/>
</dbReference>
<dbReference type="AlphaFoldDB" id="A0A1S8MBA3"/>
<reference evidence="2 3" key="1">
    <citation type="submission" date="2022-04" db="EMBL/GenBank/DDBJ databases">
        <title>Genome sequence of C. roseum typestrain.</title>
        <authorList>
            <person name="Poehlein A."/>
            <person name="Schoch T."/>
            <person name="Duerre P."/>
            <person name="Daniel R."/>
        </authorList>
    </citation>
    <scope>NUCLEOTIDE SEQUENCE [LARGE SCALE GENOMIC DNA]</scope>
    <source>
        <strain evidence="2 3">DSM 7320</strain>
    </source>
</reference>
<dbReference type="InterPro" id="IPR022935">
    <property type="entry name" value="ClpS"/>
</dbReference>
<accession>A0A1S8MBA3</accession>
<comment type="similarity">
    <text evidence="1">Belongs to the ClpS family.</text>
</comment>
<gene>
    <name evidence="1 2" type="primary">clpS</name>
    <name evidence="2" type="ORF">CROST_024190</name>
</gene>
<dbReference type="RefSeq" id="WP_077833305.1">
    <property type="nucleotide sequence ID" value="NZ_CP096983.1"/>
</dbReference>
<dbReference type="InterPro" id="IPR003769">
    <property type="entry name" value="ClpS_core"/>
</dbReference>
<evidence type="ECO:0000313" key="3">
    <source>
        <dbReference type="Proteomes" id="UP000190951"/>
    </source>
</evidence>
<dbReference type="FunFam" id="3.30.1390.10:FF:000002">
    <property type="entry name" value="ATP-dependent Clp protease adapter protein ClpS"/>
    <property type="match status" value="1"/>
</dbReference>
<dbReference type="Proteomes" id="UP000190951">
    <property type="component" value="Chromosome"/>
</dbReference>
<dbReference type="InterPro" id="IPR014719">
    <property type="entry name" value="Ribosomal_bL12_C/ClpS-like"/>
</dbReference>
<keyword evidence="3" id="KW-1185">Reference proteome</keyword>
<dbReference type="GO" id="GO:0006508">
    <property type="term" value="P:proteolysis"/>
    <property type="evidence" value="ECO:0007669"/>
    <property type="project" value="UniProtKB-UniRule"/>
</dbReference>